<feature type="region of interest" description="Disordered" evidence="1">
    <location>
        <begin position="140"/>
        <end position="196"/>
    </location>
</feature>
<sequence length="436" mass="47995">MSGEKPTTPISSPKLDKNMKLETPSTPPSRHRQKRISASFLKTPEQPSDMLAFSPSYKRTSSGNYKSPDYKLNTHVAPSPYSSLKTPRHTGYDSDDSNERIKFQKTPQYLSPGKKLFNDDSSNKEGLSEISLQLKSKLSSAAGKLHQQQQQRQQEKIPGKIDFNELSFSLATSPTKKQKANQEKQWNPTNSGQTTNLNLQTLQQSPVPASSPSFLLTSQFQQGRGLKQSPTLSNDHQSHEIHMPSIDDEESSAHNALMAALTRQRRKSRTSFSSSQRRPSASSTLYDSQPSNLAQPLLASGSLQHIATHGQVLHHQQQPPLKLPPINANNPKESDKPVNEQDAVLSLMSLSSPQSVKFSHSRTHSLNNNSPGSSRSSSVAINSPGNQSTNTMLPPISGLINPKTSHDTKNNYDNDETDVEDDATDDDIDNGINNNV</sequence>
<comment type="caution">
    <text evidence="2">The sequence shown here is derived from an EMBL/GenBank/DDBJ whole genome shotgun (WGS) entry which is preliminary data.</text>
</comment>
<feature type="region of interest" description="Disordered" evidence="1">
    <location>
        <begin position="352"/>
        <end position="436"/>
    </location>
</feature>
<dbReference type="Proteomes" id="UP000054251">
    <property type="component" value="Unassembled WGS sequence"/>
</dbReference>
<evidence type="ECO:0000256" key="1">
    <source>
        <dbReference type="SAM" id="MobiDB-lite"/>
    </source>
</evidence>
<evidence type="ECO:0000313" key="2">
    <source>
        <dbReference type="EMBL" id="KRZ99705.1"/>
    </source>
</evidence>
<reference evidence="2 3" key="1">
    <citation type="submission" date="2015-11" db="EMBL/GenBank/DDBJ databases">
        <title>The genome of Debaryomyces fabryi.</title>
        <authorList>
            <person name="Tafer H."/>
            <person name="Lopandic K."/>
        </authorList>
    </citation>
    <scope>NUCLEOTIDE SEQUENCE [LARGE SCALE GENOMIC DNA]</scope>
    <source>
        <strain evidence="2 3">CBS 789</strain>
    </source>
</reference>
<dbReference type="EMBL" id="LMYN01000124">
    <property type="protein sequence ID" value="KRZ99705.1"/>
    <property type="molecule type" value="Genomic_DNA"/>
</dbReference>
<feature type="compositionally biased region" description="Low complexity" evidence="1">
    <location>
        <begin position="311"/>
        <end position="320"/>
    </location>
</feature>
<feature type="compositionally biased region" description="Polar residues" evidence="1">
    <location>
        <begin position="379"/>
        <end position="392"/>
    </location>
</feature>
<protein>
    <submittedName>
        <fullName evidence="2">Uncharacterized protein</fullName>
    </submittedName>
</protein>
<gene>
    <name evidence="2" type="ORF">AC631_04514</name>
</gene>
<feature type="region of interest" description="Disordered" evidence="1">
    <location>
        <begin position="311"/>
        <end position="339"/>
    </location>
</feature>
<feature type="region of interest" description="Disordered" evidence="1">
    <location>
        <begin position="1"/>
        <end position="126"/>
    </location>
</feature>
<feature type="compositionally biased region" description="Low complexity" evidence="1">
    <location>
        <begin position="140"/>
        <end position="152"/>
    </location>
</feature>
<feature type="compositionally biased region" description="Polar residues" evidence="1">
    <location>
        <begin position="183"/>
        <end position="192"/>
    </location>
</feature>
<feature type="compositionally biased region" description="Acidic residues" evidence="1">
    <location>
        <begin position="413"/>
        <end position="429"/>
    </location>
</feature>
<feature type="compositionally biased region" description="Polar residues" evidence="1">
    <location>
        <begin position="166"/>
        <end position="175"/>
    </location>
</feature>
<proteinExistence type="predicted"/>
<feature type="compositionally biased region" description="Basic and acidic residues" evidence="1">
    <location>
        <begin position="116"/>
        <end position="126"/>
    </location>
</feature>
<name>A0A0V1PUC4_9ASCO</name>
<dbReference type="AlphaFoldDB" id="A0A0V1PUC4"/>
<feature type="region of interest" description="Disordered" evidence="1">
    <location>
        <begin position="261"/>
        <end position="289"/>
    </location>
</feature>
<accession>A0A0V1PUC4</accession>
<dbReference type="RefSeq" id="XP_015465808.1">
    <property type="nucleotide sequence ID" value="XM_015613343.1"/>
</dbReference>
<dbReference type="GeneID" id="26841523"/>
<dbReference type="OrthoDB" id="4019224at2759"/>
<feature type="compositionally biased region" description="Low complexity" evidence="1">
    <location>
        <begin position="365"/>
        <end position="378"/>
    </location>
</feature>
<evidence type="ECO:0000313" key="3">
    <source>
        <dbReference type="Proteomes" id="UP000054251"/>
    </source>
</evidence>
<keyword evidence="3" id="KW-1185">Reference proteome</keyword>
<feature type="compositionally biased region" description="Low complexity" evidence="1">
    <location>
        <begin position="270"/>
        <end position="283"/>
    </location>
</feature>
<feature type="compositionally biased region" description="Basic and acidic residues" evidence="1">
    <location>
        <begin position="153"/>
        <end position="163"/>
    </location>
</feature>
<organism evidence="2 3">
    <name type="scientific">Debaryomyces fabryi</name>
    <dbReference type="NCBI Taxonomy" id="58627"/>
    <lineage>
        <taxon>Eukaryota</taxon>
        <taxon>Fungi</taxon>
        <taxon>Dikarya</taxon>
        <taxon>Ascomycota</taxon>
        <taxon>Saccharomycotina</taxon>
        <taxon>Pichiomycetes</taxon>
        <taxon>Debaryomycetaceae</taxon>
        <taxon>Debaryomyces</taxon>
    </lineage>
</organism>